<organism evidence="10 11">
    <name type="scientific">Gandjariella thermophila</name>
    <dbReference type="NCBI Taxonomy" id="1931992"/>
    <lineage>
        <taxon>Bacteria</taxon>
        <taxon>Bacillati</taxon>
        <taxon>Actinomycetota</taxon>
        <taxon>Actinomycetes</taxon>
        <taxon>Pseudonocardiales</taxon>
        <taxon>Pseudonocardiaceae</taxon>
        <taxon>Gandjariella</taxon>
    </lineage>
</organism>
<keyword evidence="11" id="KW-1185">Reference proteome</keyword>
<evidence type="ECO:0000259" key="8">
    <source>
        <dbReference type="Pfam" id="PF13087"/>
    </source>
</evidence>
<dbReference type="GO" id="GO:0043139">
    <property type="term" value="F:5'-3' DNA helicase activity"/>
    <property type="evidence" value="ECO:0007669"/>
    <property type="project" value="TreeGrafter"/>
</dbReference>
<keyword evidence="5" id="KW-0067">ATP-binding</keyword>
<comment type="caution">
    <text evidence="10">The sequence shown here is derived from an EMBL/GenBank/DDBJ whole genome shotgun (WGS) entry which is preliminary data.</text>
</comment>
<feature type="domain" description="Restriction endonuclease type II-like" evidence="9">
    <location>
        <begin position="1015"/>
        <end position="1110"/>
    </location>
</feature>
<evidence type="ECO:0008006" key="12">
    <source>
        <dbReference type="Google" id="ProtNLM"/>
    </source>
</evidence>
<sequence length="1219" mass="137381">MPPVFGRLSGSSAEIDLIGEVEVNPVLLYALNRQYGVDLDADRMAEELQALVAEVEDPAEQVKRVYGELAERVGRHNLSADLEDRVLVGIFSFEKLPMVNDLRNSVDLLASHDVIAAAAGVPTATEALRASAADYRPAEPDDVHPRDEFLVMDADSSQQRAISSVLDGQHVVIQGPPGTGKSQTIANIIAAAAARGKRILFVAEKRAAIEAVTQRLEQVDLHHLVFDLHEQKLSKKQVAEQVAESLDRASKELPPRIDGLHDRLAERRRQVIEHEHELHVEREPWKVSAYQVYQALLGLPERGANPVRFMGSPLRMLSGQTFRQVESDLMEFVNLGGLRVRRGDSPWSLSEVRDEDAVREVVAKLNDLAGRTWRDAQSEMRALVGRAGLNRPSDLAGWQEVLGLLGAVEQTVAGYGDEIFGAHLDDLCFATAPRSWRSRHSRDIGWWRRRALRKQAAQMRKAGRCDRATLHRELISAARQRDRWQQLAVAGGSPSQVVGLGSALRRFTEVRDQLAAVAMCARLEEPEQWPEERVTATLNELQADRNTLFRMPKLNTLTDRFRELGLDQLLDELVRRDADAEEARDMLRFSWYSSLLDEYRIRVPHLAHFVGRQHNQVVDEFRRADIDHFRLNAQRVRRSVAERLRAARDGNPQQNTVVLGEAKRKRGHMPIRKLVARAPDVLLAARPCWAMSPIVVSRLLPAERLFDLVIFDEASQVEPYDAMASIMRGRQLVVAGDDRQLPPTTFFRTTLQGGAGDEDDDEDESPSAPQVGDFESILKCLATFVPQSHTLTWHYRSQDERLITFSNHTIYGDSLVTFPGRDTDSPLRLEVVDARVAPGQGGIAQQEVDRVVDLVLRHVRDHPTESLGVITMNIRHANHIEGELRRASQRHPDLAEFTERMQGPGRRLFVKSLERVQGDERDAIILTIGYAKGPDGRLSMNFGPLNKEGGERRLNVAVTRARRRMTVVSSFTADDMAPNWGTLGPELLRQFLAFAENGGRLDRIGRAEPVELNGFEHSVLTALNGAGVPVTPQWGVSDYRIDFALAHPDQPGRMVLAIETDGDTYHRAHSARDRDRLRQEHLERLGWRFHRVWASDWFEDPQAETVRIVERWHQAVAEADREPEPPASVDLPTVDDVTVGADRGPRPRVPRRGKIDEYADHEIVAVCRWLLADRLPLDRETRIDQAIQQLGFRRRGRKIVERINAAFDHAERLGTAEEN</sequence>
<dbReference type="RefSeq" id="WP_137816348.1">
    <property type="nucleotide sequence ID" value="NZ_BJFL01000041.1"/>
</dbReference>
<keyword evidence="2" id="KW-0547">Nucleotide-binding</keyword>
<evidence type="ECO:0000256" key="4">
    <source>
        <dbReference type="ARBA" id="ARBA00022806"/>
    </source>
</evidence>
<dbReference type="InterPro" id="IPR047187">
    <property type="entry name" value="SF1_C_Upf1"/>
</dbReference>
<feature type="domain" description="DNA2/NAM7 helicase-like C-terminal" evidence="8">
    <location>
        <begin position="841"/>
        <end position="970"/>
    </location>
</feature>
<dbReference type="FunFam" id="3.40.960.10:FF:000002">
    <property type="entry name" value="DNA helicase related protein"/>
    <property type="match status" value="1"/>
</dbReference>
<feature type="compositionally biased region" description="Acidic residues" evidence="6">
    <location>
        <begin position="756"/>
        <end position="765"/>
    </location>
</feature>
<evidence type="ECO:0000259" key="7">
    <source>
        <dbReference type="Pfam" id="PF13086"/>
    </source>
</evidence>
<dbReference type="InterPro" id="IPR011335">
    <property type="entry name" value="Restrct_endonuc-II-like"/>
</dbReference>
<dbReference type="OrthoDB" id="3197455at2"/>
<dbReference type="Pfam" id="PF13086">
    <property type="entry name" value="AAA_11"/>
    <property type="match status" value="2"/>
</dbReference>
<evidence type="ECO:0000256" key="3">
    <source>
        <dbReference type="ARBA" id="ARBA00022801"/>
    </source>
</evidence>
<dbReference type="InterPro" id="IPR027417">
    <property type="entry name" value="P-loop_NTPase"/>
</dbReference>
<dbReference type="AlphaFoldDB" id="A0A4D4JGF3"/>
<gene>
    <name evidence="10" type="ORF">GTS_50320</name>
</gene>
<reference evidence="11" key="1">
    <citation type="submission" date="2019-04" db="EMBL/GenBank/DDBJ databases">
        <title>Draft genome sequence of Pseudonocardiaceae bacterium SL3-2-4.</title>
        <authorList>
            <person name="Ningsih F."/>
            <person name="Yokota A."/>
            <person name="Sakai Y."/>
            <person name="Nanatani K."/>
            <person name="Yabe S."/>
            <person name="Oetari A."/>
            <person name="Sjamsuridzal W."/>
        </authorList>
    </citation>
    <scope>NUCLEOTIDE SEQUENCE [LARGE SCALE GENOMIC DNA]</scope>
    <source>
        <strain evidence="11">SL3-2-4</strain>
    </source>
</reference>
<proteinExistence type="inferred from homology"/>
<comment type="similarity">
    <text evidence="1">Belongs to the DNA2/NAM7 helicase family.</text>
</comment>
<name>A0A4D4JGF3_9PSEU</name>
<keyword evidence="3" id="KW-0378">Hydrolase</keyword>
<dbReference type="Gene3D" id="3.40.50.300">
    <property type="entry name" value="P-loop containing nucleotide triphosphate hydrolases"/>
    <property type="match status" value="3"/>
</dbReference>
<dbReference type="InterPro" id="IPR050534">
    <property type="entry name" value="Coronavir_polyprotein_1ab"/>
</dbReference>
<dbReference type="InterPro" id="IPR041679">
    <property type="entry name" value="DNA2/NAM7-like_C"/>
</dbReference>
<evidence type="ECO:0000256" key="2">
    <source>
        <dbReference type="ARBA" id="ARBA00022741"/>
    </source>
</evidence>
<evidence type="ECO:0000313" key="10">
    <source>
        <dbReference type="EMBL" id="GDY33399.1"/>
    </source>
</evidence>
<dbReference type="CDD" id="cd18808">
    <property type="entry name" value="SF1_C_Upf1"/>
    <property type="match status" value="1"/>
</dbReference>
<accession>A0A4D4JGF3</accession>
<dbReference type="Pfam" id="PF13087">
    <property type="entry name" value="AAA_12"/>
    <property type="match status" value="1"/>
</dbReference>
<dbReference type="InterPro" id="IPR049468">
    <property type="entry name" value="Restrct_endonuc-II-like_dom"/>
</dbReference>
<evidence type="ECO:0000256" key="1">
    <source>
        <dbReference type="ARBA" id="ARBA00007913"/>
    </source>
</evidence>
<evidence type="ECO:0000313" key="11">
    <source>
        <dbReference type="Proteomes" id="UP000298860"/>
    </source>
</evidence>
<feature type="domain" description="DNA2/NAM7 helicase helicase" evidence="7">
    <location>
        <begin position="705"/>
        <end position="746"/>
    </location>
</feature>
<evidence type="ECO:0000256" key="6">
    <source>
        <dbReference type="SAM" id="MobiDB-lite"/>
    </source>
</evidence>
<dbReference type="PANTHER" id="PTHR43788:SF8">
    <property type="entry name" value="DNA-BINDING PROTEIN SMUBP-2"/>
    <property type="match status" value="1"/>
</dbReference>
<dbReference type="GO" id="GO:0005524">
    <property type="term" value="F:ATP binding"/>
    <property type="evidence" value="ECO:0007669"/>
    <property type="project" value="UniProtKB-KW"/>
</dbReference>
<keyword evidence="4" id="KW-0347">Helicase</keyword>
<dbReference type="SUPFAM" id="SSF52980">
    <property type="entry name" value="Restriction endonuclease-like"/>
    <property type="match status" value="1"/>
</dbReference>
<dbReference type="Proteomes" id="UP000298860">
    <property type="component" value="Unassembled WGS sequence"/>
</dbReference>
<dbReference type="EMBL" id="BJFL01000041">
    <property type="protein sequence ID" value="GDY33399.1"/>
    <property type="molecule type" value="Genomic_DNA"/>
</dbReference>
<feature type="region of interest" description="Disordered" evidence="6">
    <location>
        <begin position="750"/>
        <end position="769"/>
    </location>
</feature>
<evidence type="ECO:0000256" key="5">
    <source>
        <dbReference type="ARBA" id="ARBA00022840"/>
    </source>
</evidence>
<evidence type="ECO:0000259" key="9">
    <source>
        <dbReference type="Pfam" id="PF18741"/>
    </source>
</evidence>
<dbReference type="Pfam" id="PF18741">
    <property type="entry name" value="MTES_1575"/>
    <property type="match status" value="1"/>
</dbReference>
<feature type="domain" description="DNA2/NAM7 helicase helicase" evidence="7">
    <location>
        <begin position="155"/>
        <end position="220"/>
    </location>
</feature>
<dbReference type="GO" id="GO:0016787">
    <property type="term" value="F:hydrolase activity"/>
    <property type="evidence" value="ECO:0007669"/>
    <property type="project" value="UniProtKB-KW"/>
</dbReference>
<dbReference type="InterPro" id="IPR041677">
    <property type="entry name" value="DNA2/NAM7_AAA_11"/>
</dbReference>
<protein>
    <recommendedName>
        <fullName evidence="12">DNA helicase</fullName>
    </recommendedName>
</protein>
<dbReference type="SUPFAM" id="SSF52540">
    <property type="entry name" value="P-loop containing nucleoside triphosphate hydrolases"/>
    <property type="match status" value="1"/>
</dbReference>
<dbReference type="Gene3D" id="3.40.960.10">
    <property type="entry name" value="VSR Endonuclease"/>
    <property type="match status" value="1"/>
</dbReference>
<dbReference type="PANTHER" id="PTHR43788">
    <property type="entry name" value="DNA2/NAM7 HELICASE FAMILY MEMBER"/>
    <property type="match status" value="1"/>
</dbReference>